<name>F8B1L3_9ACTN</name>
<evidence type="ECO:0000313" key="2">
    <source>
        <dbReference type="EMBL" id="AEH10766.1"/>
    </source>
</evidence>
<reference evidence="2 3" key="1">
    <citation type="submission" date="2011-05" db="EMBL/GenBank/DDBJ databases">
        <title>Complete sequence of chromosome of Frankia symbiont of Datisca glomerata.</title>
        <authorList>
            <consortium name="US DOE Joint Genome Institute"/>
            <person name="Lucas S."/>
            <person name="Han J."/>
            <person name="Lapidus A."/>
            <person name="Cheng J.-F."/>
            <person name="Goodwin L."/>
            <person name="Pitluck S."/>
            <person name="Peters L."/>
            <person name="Mikhailova N."/>
            <person name="Chertkov O."/>
            <person name="Teshima H."/>
            <person name="Han C."/>
            <person name="Tapia R."/>
            <person name="Land M."/>
            <person name="Hauser L."/>
            <person name="Kyrpides N."/>
            <person name="Ivanova N."/>
            <person name="Pagani I."/>
            <person name="Berry A."/>
            <person name="Pawlowski K."/>
            <person name="Persson T."/>
            <person name="Vanden Heuvel B."/>
            <person name="Benson D."/>
            <person name="Woyke T."/>
        </authorList>
    </citation>
    <scope>NUCLEOTIDE SEQUENCE [LARGE SCALE GENOMIC DNA]</scope>
    <source>
        <strain evidence="3">4085684</strain>
    </source>
</reference>
<keyword evidence="2" id="KW-0255">Endonuclease</keyword>
<protein>
    <submittedName>
        <fullName evidence="2">Endonuclease/exonuclease/phosphatase</fullName>
    </submittedName>
</protein>
<dbReference type="Proteomes" id="UP000001549">
    <property type="component" value="Chromosome"/>
</dbReference>
<keyword evidence="2" id="KW-0378">Hydrolase</keyword>
<feature type="region of interest" description="Disordered" evidence="1">
    <location>
        <begin position="16"/>
        <end position="42"/>
    </location>
</feature>
<dbReference type="GO" id="GO:0004527">
    <property type="term" value="F:exonuclease activity"/>
    <property type="evidence" value="ECO:0007669"/>
    <property type="project" value="UniProtKB-KW"/>
</dbReference>
<dbReference type="eggNOG" id="COG2374">
    <property type="taxonomic scope" value="Bacteria"/>
</dbReference>
<keyword evidence="2" id="KW-0269">Exonuclease</keyword>
<keyword evidence="3" id="KW-1185">Reference proteome</keyword>
<dbReference type="AlphaFoldDB" id="F8B1L3"/>
<dbReference type="EMBL" id="CP002801">
    <property type="protein sequence ID" value="AEH10766.1"/>
    <property type="molecule type" value="Genomic_DNA"/>
</dbReference>
<evidence type="ECO:0000256" key="1">
    <source>
        <dbReference type="SAM" id="MobiDB-lite"/>
    </source>
</evidence>
<dbReference type="HOGENOM" id="CLU_2368738_0_0_11"/>
<dbReference type="RefSeq" id="WP_013874655.1">
    <property type="nucleotide sequence ID" value="NC_015656.1"/>
</dbReference>
<organism evidence="2 3">
    <name type="scientific">Candidatus Protofrankia datiscae</name>
    <dbReference type="NCBI Taxonomy" id="2716812"/>
    <lineage>
        <taxon>Bacteria</taxon>
        <taxon>Bacillati</taxon>
        <taxon>Actinomycetota</taxon>
        <taxon>Actinomycetes</taxon>
        <taxon>Frankiales</taxon>
        <taxon>Frankiaceae</taxon>
        <taxon>Protofrankia</taxon>
    </lineage>
</organism>
<dbReference type="GO" id="GO:0004519">
    <property type="term" value="F:endonuclease activity"/>
    <property type="evidence" value="ECO:0007669"/>
    <property type="project" value="UniProtKB-KW"/>
</dbReference>
<sequence length="95" mass="10062">MTSAYPVTWWNVEVLRDGGNSPRRDEKPARAPGESIVSQAPALRDREIGQLVSVPSRTNAGAGSGPLVICPELPDVRAAENEFVGRGLPSGPMPV</sequence>
<keyword evidence="2" id="KW-0540">Nuclease</keyword>
<proteinExistence type="predicted"/>
<evidence type="ECO:0000313" key="3">
    <source>
        <dbReference type="Proteomes" id="UP000001549"/>
    </source>
</evidence>
<dbReference type="STRING" id="656024.FsymDg_3475"/>
<dbReference type="KEGG" id="fsy:FsymDg_3475"/>
<gene>
    <name evidence="2" type="ordered locus">FsymDg_3475</name>
</gene>
<accession>F8B1L3</accession>